<proteinExistence type="predicted"/>
<dbReference type="EMBL" id="JAWWNJ010000001">
    <property type="protein sequence ID" value="KAK7063389.1"/>
    <property type="molecule type" value="Genomic_DNA"/>
</dbReference>
<organism evidence="1 2">
    <name type="scientific">Favolaschia claudopus</name>
    <dbReference type="NCBI Taxonomy" id="2862362"/>
    <lineage>
        <taxon>Eukaryota</taxon>
        <taxon>Fungi</taxon>
        <taxon>Dikarya</taxon>
        <taxon>Basidiomycota</taxon>
        <taxon>Agaricomycotina</taxon>
        <taxon>Agaricomycetes</taxon>
        <taxon>Agaricomycetidae</taxon>
        <taxon>Agaricales</taxon>
        <taxon>Marasmiineae</taxon>
        <taxon>Mycenaceae</taxon>
        <taxon>Favolaschia</taxon>
    </lineage>
</organism>
<name>A0AAW0EH63_9AGAR</name>
<comment type="caution">
    <text evidence="1">The sequence shown here is derived from an EMBL/GenBank/DDBJ whole genome shotgun (WGS) entry which is preliminary data.</text>
</comment>
<reference evidence="1 2" key="1">
    <citation type="journal article" date="2024" name="J Genomics">
        <title>Draft genome sequencing and assembly of Favolaschia claudopus CIRM-BRFM 2984 isolated from oak limbs.</title>
        <authorList>
            <person name="Navarro D."/>
            <person name="Drula E."/>
            <person name="Chaduli D."/>
            <person name="Cazenave R."/>
            <person name="Ahrendt S."/>
            <person name="Wang J."/>
            <person name="Lipzen A."/>
            <person name="Daum C."/>
            <person name="Barry K."/>
            <person name="Grigoriev I.V."/>
            <person name="Favel A."/>
            <person name="Rosso M.N."/>
            <person name="Martin F."/>
        </authorList>
    </citation>
    <scope>NUCLEOTIDE SEQUENCE [LARGE SCALE GENOMIC DNA]</scope>
    <source>
        <strain evidence="1 2">CIRM-BRFM 2984</strain>
    </source>
</reference>
<sequence>MQAKYPKLEQDPSTKVQLSTKLQLIMAICICAEQTFSEGSAKSQGFVPAFENAMEHYVGSEVEKHVLQEYHESSVSSSDFKRHQLEMVNILHHIILNHPLRISPSAEAAEH</sequence>
<dbReference type="AlphaFoldDB" id="A0AAW0EH63"/>
<accession>A0AAW0EH63</accession>
<evidence type="ECO:0000313" key="1">
    <source>
        <dbReference type="EMBL" id="KAK7063389.1"/>
    </source>
</evidence>
<gene>
    <name evidence="1" type="ORF">R3P38DRAFT_992</name>
</gene>
<keyword evidence="2" id="KW-1185">Reference proteome</keyword>
<evidence type="ECO:0000313" key="2">
    <source>
        <dbReference type="Proteomes" id="UP001362999"/>
    </source>
</evidence>
<dbReference type="Proteomes" id="UP001362999">
    <property type="component" value="Unassembled WGS sequence"/>
</dbReference>
<protein>
    <submittedName>
        <fullName evidence="1">Uncharacterized protein</fullName>
    </submittedName>
</protein>